<feature type="binding site" evidence="9">
    <location>
        <position position="24"/>
    </location>
    <ligand>
        <name>Zn(2+)</name>
        <dbReference type="ChEBI" id="CHEBI:29105"/>
        <note>catalytic</note>
    </ligand>
</feature>
<comment type="catalytic activity">
    <reaction evidence="8">
        <text>2'-deoxyadenosine + H2O + H(+) = 2'-deoxyinosine + NH4(+)</text>
        <dbReference type="Rhea" id="RHEA:28190"/>
        <dbReference type="ChEBI" id="CHEBI:15377"/>
        <dbReference type="ChEBI" id="CHEBI:15378"/>
        <dbReference type="ChEBI" id="CHEBI:17256"/>
        <dbReference type="ChEBI" id="CHEBI:28938"/>
        <dbReference type="ChEBI" id="CHEBI:28997"/>
        <dbReference type="EC" id="3.5.4.4"/>
    </reaction>
    <physiologicalReaction direction="left-to-right" evidence="8">
        <dbReference type="Rhea" id="RHEA:28191"/>
    </physiologicalReaction>
</comment>
<dbReference type="InterPro" id="IPR006330">
    <property type="entry name" value="Ado/ade_deaminase"/>
</dbReference>
<keyword evidence="3 9" id="KW-0378">Hydrolase</keyword>
<feature type="binding site" evidence="9">
    <location>
        <position position="184"/>
    </location>
    <ligand>
        <name>substrate</name>
    </ligand>
</feature>
<evidence type="ECO:0000256" key="3">
    <source>
        <dbReference type="ARBA" id="ARBA00022801"/>
    </source>
</evidence>
<evidence type="ECO:0000256" key="9">
    <source>
        <dbReference type="HAMAP-Rule" id="MF_00540"/>
    </source>
</evidence>
<feature type="binding site" evidence="9">
    <location>
        <position position="22"/>
    </location>
    <ligand>
        <name>Zn(2+)</name>
        <dbReference type="ChEBI" id="CHEBI:29105"/>
        <note>catalytic</note>
    </ligand>
</feature>
<keyword evidence="5 9" id="KW-0546">Nucleotide metabolism</keyword>
<proteinExistence type="inferred from homology"/>
<comment type="similarity">
    <text evidence="9">Belongs to the metallo-dependent hydrolases superfamily. Adenosine and AMP deaminases family. Adenosine deaminase subfamily.</text>
</comment>
<keyword evidence="12" id="KW-1185">Reference proteome</keyword>
<evidence type="ECO:0000256" key="7">
    <source>
        <dbReference type="ARBA" id="ARBA00047989"/>
    </source>
</evidence>
<feature type="domain" description="Adenosine deaminase" evidence="10">
    <location>
        <begin position="17"/>
        <end position="357"/>
    </location>
</feature>
<evidence type="ECO:0000256" key="1">
    <source>
        <dbReference type="ARBA" id="ARBA00012784"/>
    </source>
</evidence>
<name>A0ABU2JJZ5_9ACTN</name>
<dbReference type="EMBL" id="JAVREO010000002">
    <property type="protein sequence ID" value="MDT0265305.1"/>
    <property type="molecule type" value="Genomic_DNA"/>
</dbReference>
<comment type="function">
    <text evidence="9">Catalyzes the hydrolytic deamination of adenosine and 2-deoxyadenosine.</text>
</comment>
<evidence type="ECO:0000256" key="2">
    <source>
        <dbReference type="ARBA" id="ARBA00022723"/>
    </source>
</evidence>
<feature type="site" description="Important for catalytic activity" evidence="9">
    <location>
        <position position="235"/>
    </location>
</feature>
<dbReference type="HAMAP" id="MF_00540">
    <property type="entry name" value="A_deaminase"/>
    <property type="match status" value="1"/>
</dbReference>
<dbReference type="GO" id="GO:0016787">
    <property type="term" value="F:hydrolase activity"/>
    <property type="evidence" value="ECO:0007669"/>
    <property type="project" value="UniProtKB-KW"/>
</dbReference>
<evidence type="ECO:0000313" key="12">
    <source>
        <dbReference type="Proteomes" id="UP001183410"/>
    </source>
</evidence>
<evidence type="ECO:0000256" key="6">
    <source>
        <dbReference type="ARBA" id="ARBA00031852"/>
    </source>
</evidence>
<organism evidence="11 12">
    <name type="scientific">Streptomyces chisholmiae</name>
    <dbReference type="NCBI Taxonomy" id="3075540"/>
    <lineage>
        <taxon>Bacteria</taxon>
        <taxon>Bacillati</taxon>
        <taxon>Actinomycetota</taxon>
        <taxon>Actinomycetes</taxon>
        <taxon>Kitasatosporales</taxon>
        <taxon>Streptomycetaceae</taxon>
        <taxon>Streptomyces</taxon>
    </lineage>
</organism>
<comment type="catalytic activity">
    <reaction evidence="7">
        <text>adenosine + H2O + H(+) = inosine + NH4(+)</text>
        <dbReference type="Rhea" id="RHEA:24408"/>
        <dbReference type="ChEBI" id="CHEBI:15377"/>
        <dbReference type="ChEBI" id="CHEBI:15378"/>
        <dbReference type="ChEBI" id="CHEBI:16335"/>
        <dbReference type="ChEBI" id="CHEBI:17596"/>
        <dbReference type="ChEBI" id="CHEBI:28938"/>
        <dbReference type="EC" id="3.5.4.4"/>
    </reaction>
    <physiologicalReaction direction="left-to-right" evidence="7">
        <dbReference type="Rhea" id="RHEA:24409"/>
    </physiologicalReaction>
</comment>
<dbReference type="PANTHER" id="PTHR11409:SF43">
    <property type="entry name" value="ADENOSINE DEAMINASE"/>
    <property type="match status" value="1"/>
</dbReference>
<dbReference type="Proteomes" id="UP001183410">
    <property type="component" value="Unassembled WGS sequence"/>
</dbReference>
<evidence type="ECO:0000256" key="5">
    <source>
        <dbReference type="ARBA" id="ARBA00023080"/>
    </source>
</evidence>
<comment type="caution">
    <text evidence="11">The sequence shown here is derived from an EMBL/GenBank/DDBJ whole genome shotgun (WGS) entry which is preliminary data.</text>
</comment>
<dbReference type="RefSeq" id="WP_311664514.1">
    <property type="nucleotide sequence ID" value="NZ_JAVREO010000002.1"/>
</dbReference>
<dbReference type="InterPro" id="IPR028893">
    <property type="entry name" value="A_deaminase"/>
</dbReference>
<dbReference type="NCBIfam" id="NF006847">
    <property type="entry name" value="PRK09358.1-2"/>
    <property type="match status" value="1"/>
</dbReference>
<dbReference type="SUPFAM" id="SSF51556">
    <property type="entry name" value="Metallo-dependent hydrolases"/>
    <property type="match status" value="1"/>
</dbReference>
<accession>A0ABU2JJZ5</accession>
<evidence type="ECO:0000313" key="11">
    <source>
        <dbReference type="EMBL" id="MDT0265305.1"/>
    </source>
</evidence>
<feature type="binding site" evidence="9">
    <location>
        <position position="303"/>
    </location>
    <ligand>
        <name>Zn(2+)</name>
        <dbReference type="ChEBI" id="CHEBI:29105"/>
        <note>catalytic</note>
    </ligand>
</feature>
<keyword evidence="4 9" id="KW-0862">Zinc</keyword>
<comment type="cofactor">
    <cofactor evidence="9">
        <name>Zn(2+)</name>
        <dbReference type="ChEBI" id="CHEBI:29105"/>
    </cofactor>
    <text evidence="9">Binds 1 zinc ion per subunit.</text>
</comment>
<dbReference type="Pfam" id="PF00962">
    <property type="entry name" value="A_deaminase"/>
    <property type="match status" value="1"/>
</dbReference>
<feature type="binding site" evidence="9">
    <location>
        <position position="211"/>
    </location>
    <ligand>
        <name>Zn(2+)</name>
        <dbReference type="ChEBI" id="CHEBI:29105"/>
        <note>catalytic</note>
    </ligand>
</feature>
<protein>
    <recommendedName>
        <fullName evidence="1 9">Adenosine deaminase</fullName>
        <ecNumber evidence="1 9">3.5.4.4</ecNumber>
    </recommendedName>
    <alternativeName>
        <fullName evidence="6 9">Adenosine aminohydrolase</fullName>
    </alternativeName>
</protein>
<gene>
    <name evidence="9" type="primary">add</name>
    <name evidence="11" type="ORF">RM844_03260</name>
</gene>
<dbReference type="PANTHER" id="PTHR11409">
    <property type="entry name" value="ADENOSINE DEAMINASE"/>
    <property type="match status" value="1"/>
</dbReference>
<comment type="caution">
    <text evidence="9">Lacks conserved residue(s) required for the propagation of feature annotation.</text>
</comment>
<reference evidence="12" key="1">
    <citation type="submission" date="2023-07" db="EMBL/GenBank/DDBJ databases">
        <title>30 novel species of actinomycetes from the DSMZ collection.</title>
        <authorList>
            <person name="Nouioui I."/>
        </authorList>
    </citation>
    <scope>NUCLEOTIDE SEQUENCE [LARGE SCALE GENOMIC DNA]</scope>
    <source>
        <strain evidence="12">DSM 44915</strain>
    </source>
</reference>
<feature type="active site" description="Proton donor" evidence="9">
    <location>
        <position position="214"/>
    </location>
</feature>
<evidence type="ECO:0000256" key="4">
    <source>
        <dbReference type="ARBA" id="ARBA00022833"/>
    </source>
</evidence>
<evidence type="ECO:0000256" key="8">
    <source>
        <dbReference type="ARBA" id="ARBA00049213"/>
    </source>
</evidence>
<feature type="binding site" evidence="9">
    <location>
        <position position="26"/>
    </location>
    <ligand>
        <name>substrate</name>
    </ligand>
</feature>
<dbReference type="Gene3D" id="3.20.20.140">
    <property type="entry name" value="Metal-dependent hydrolases"/>
    <property type="match status" value="1"/>
</dbReference>
<dbReference type="EC" id="3.5.4.4" evidence="1 9"/>
<sequence>MTTHSSVPSEEQIRRAPKVLLHDHLDGGLRPATVAELAGEQGYDQLPTRDPAELGAWFVAAADSGSLERYLETFAHTTAVMQSADALSRVAAECVEDLAADGVVYAEVRYAPEQHLTAGLTLTEVVEAVNAGFREGERRAAAVGRRIRVGALLTAMRHAARSLEIAELANAHRESGVVGFDIAGAEAGFPPTRHLDAFEFLKRENNHFTIHAGEAFGLPSIWQALQWCGADRLGHGVRIIDDIEVAEDGSVTLGRLAAYVRDKRVPLELCPTSNLQTGAVSSYAEHPIGLLRRLRFRATVNTDNRLMSDTSLSREFTHLVQAFGYTLDDLQWFTVNAMKSAFIPFDERLAMINDVIKPGYAALRSAWLFHEGAQAPL</sequence>
<evidence type="ECO:0000259" key="10">
    <source>
        <dbReference type="Pfam" id="PF00962"/>
    </source>
</evidence>
<dbReference type="InterPro" id="IPR001365">
    <property type="entry name" value="A_deaminase_dom"/>
</dbReference>
<keyword evidence="2 9" id="KW-0479">Metal-binding</keyword>
<dbReference type="InterPro" id="IPR032466">
    <property type="entry name" value="Metal_Hydrolase"/>
</dbReference>
<feature type="binding site" evidence="9">
    <location>
        <position position="24"/>
    </location>
    <ligand>
        <name>substrate</name>
    </ligand>
</feature>
<dbReference type="NCBIfam" id="TIGR01430">
    <property type="entry name" value="aden_deam"/>
    <property type="match status" value="1"/>
</dbReference>